<dbReference type="SUPFAM" id="SSF48452">
    <property type="entry name" value="TPR-like"/>
    <property type="match status" value="1"/>
</dbReference>
<feature type="repeat" description="ANK" evidence="3">
    <location>
        <begin position="49"/>
        <end position="72"/>
    </location>
</feature>
<feature type="repeat" description="ANK" evidence="3">
    <location>
        <begin position="116"/>
        <end position="148"/>
    </location>
</feature>
<dbReference type="InterPro" id="IPR019734">
    <property type="entry name" value="TPR_rpt"/>
</dbReference>
<dbReference type="SUPFAM" id="SSF48403">
    <property type="entry name" value="Ankyrin repeat"/>
    <property type="match status" value="1"/>
</dbReference>
<dbReference type="EMBL" id="BKCP01000001">
    <property type="protein sequence ID" value="GER24900.1"/>
    <property type="molecule type" value="Genomic_DNA"/>
</dbReference>
<dbReference type="PRINTS" id="PR01415">
    <property type="entry name" value="ANKYRIN"/>
</dbReference>
<evidence type="ECO:0000256" key="3">
    <source>
        <dbReference type="PROSITE-ProRule" id="PRU00023"/>
    </source>
</evidence>
<dbReference type="PROSITE" id="PS50088">
    <property type="entry name" value="ANK_REPEAT"/>
    <property type="match status" value="5"/>
</dbReference>
<evidence type="ECO:0000313" key="5">
    <source>
        <dbReference type="EMBL" id="GER24900.1"/>
    </source>
</evidence>
<keyword evidence="3" id="KW-0040">ANK repeat</keyword>
<dbReference type="Pfam" id="PF12796">
    <property type="entry name" value="Ank_2"/>
    <property type="match status" value="2"/>
</dbReference>
<feature type="repeat" description="ANK" evidence="3">
    <location>
        <begin position="148"/>
        <end position="180"/>
    </location>
</feature>
<feature type="repeat" description="TPR" evidence="4">
    <location>
        <begin position="373"/>
        <end position="406"/>
    </location>
</feature>
<keyword evidence="2 4" id="KW-0802">TPR repeat</keyword>
<dbReference type="AlphaFoldDB" id="A0A5A7NWP5"/>
<keyword evidence="1" id="KW-0677">Repeat</keyword>
<feature type="repeat" description="ANK" evidence="3">
    <location>
        <begin position="213"/>
        <end position="245"/>
    </location>
</feature>
<dbReference type="PANTHER" id="PTHR46224">
    <property type="entry name" value="ANKYRIN REPEAT FAMILY PROTEIN"/>
    <property type="match status" value="1"/>
</dbReference>
<feature type="repeat" description="TPR" evidence="4">
    <location>
        <begin position="305"/>
        <end position="338"/>
    </location>
</feature>
<evidence type="ECO:0000256" key="4">
    <source>
        <dbReference type="PROSITE-ProRule" id="PRU00339"/>
    </source>
</evidence>
<dbReference type="InterPro" id="IPR002110">
    <property type="entry name" value="Ankyrin_rpt"/>
</dbReference>
<dbReference type="InterPro" id="IPR036770">
    <property type="entry name" value="Ankyrin_rpt-contain_sf"/>
</dbReference>
<dbReference type="Pfam" id="PF07719">
    <property type="entry name" value="TPR_2"/>
    <property type="match status" value="1"/>
</dbReference>
<dbReference type="InterPro" id="IPR011990">
    <property type="entry name" value="TPR-like_helical_dom_sf"/>
</dbReference>
<dbReference type="InterPro" id="IPR051616">
    <property type="entry name" value="Cul2-RING_E3_ligase_SR"/>
</dbReference>
<dbReference type="OrthoDB" id="412869at2759"/>
<dbReference type="InterPro" id="IPR013105">
    <property type="entry name" value="TPR_2"/>
</dbReference>
<comment type="caution">
    <text evidence="5">The sequence shown here is derived from an EMBL/GenBank/DDBJ whole genome shotgun (WGS) entry which is preliminary data.</text>
</comment>
<name>A0A5A7NWP5_STRAF</name>
<reference evidence="6" key="1">
    <citation type="journal article" date="2019" name="Curr. Biol.">
        <title>Genome Sequence of Striga asiatica Provides Insight into the Evolution of Plant Parasitism.</title>
        <authorList>
            <person name="Yoshida S."/>
            <person name="Kim S."/>
            <person name="Wafula E.K."/>
            <person name="Tanskanen J."/>
            <person name="Kim Y.M."/>
            <person name="Honaas L."/>
            <person name="Yang Z."/>
            <person name="Spallek T."/>
            <person name="Conn C.E."/>
            <person name="Ichihashi Y."/>
            <person name="Cheong K."/>
            <person name="Cui S."/>
            <person name="Der J.P."/>
            <person name="Gundlach H."/>
            <person name="Jiao Y."/>
            <person name="Hori C."/>
            <person name="Ishida J.K."/>
            <person name="Kasahara H."/>
            <person name="Kiba T."/>
            <person name="Kim M.S."/>
            <person name="Koo N."/>
            <person name="Laohavisit A."/>
            <person name="Lee Y.H."/>
            <person name="Lumba S."/>
            <person name="McCourt P."/>
            <person name="Mortimer J.C."/>
            <person name="Mutuku J.M."/>
            <person name="Nomura T."/>
            <person name="Sasaki-Sekimoto Y."/>
            <person name="Seto Y."/>
            <person name="Wang Y."/>
            <person name="Wakatake T."/>
            <person name="Sakakibara H."/>
            <person name="Demura T."/>
            <person name="Yamaguchi S."/>
            <person name="Yoneyama K."/>
            <person name="Manabe R.I."/>
            <person name="Nelson D.C."/>
            <person name="Schulman A.H."/>
            <person name="Timko M.P."/>
            <person name="dePamphilis C.W."/>
            <person name="Choi D."/>
            <person name="Shirasu K."/>
        </authorList>
    </citation>
    <scope>NUCLEOTIDE SEQUENCE [LARGE SCALE GENOMIC DNA]</scope>
    <source>
        <strain evidence="6">cv. UVA1</strain>
    </source>
</reference>
<dbReference type="PANTHER" id="PTHR46224:SF67">
    <property type="entry name" value="HSP70-HSP90 ORGANIZING PROTEIN 3-LIKE"/>
    <property type="match status" value="1"/>
</dbReference>
<sequence length="476" mass="52980">MEAYVSTRDGWRILLSAFTGDLDELQRVRYETGDDDAFRKKCEHSKGPEGFTCLHLAADNGNIPIFRVLIEKLNLDVDMETERGDTALLVAAAKGYFKAVKYLILRGADINFSGYKGITCFHPVAERGNKEIMQMLLLRGADLEARSVKGTPLTCAASSGCVESVRFLLRRGANPNADSPLSGTPLMGAVLCPSYECVDLLLKAGANPNTTSLGLSPLAIAVRDKDPKLLRSLLANGADPNLSTIDLLKPFEHAVDVGNLDGVNILFPLTERMSEYRDWSIQGIINHFHSEQAKRQRREQVEASFRELDNLGKGALGRGDYQEALKWFNLALILQPDNVTLLENRSKCWIPLHEPNFLLHDAEAYILLKPNSPKAHCMKGVAWMLLKNFPEACKSYKSAIDLDPYSVEIKNLFSIAAKGFLLSLAEKNLIRTVTSLPKVVPHCEIFCSTLLELANENPTEAMNLLRQFLERPEFLF</sequence>
<dbReference type="SMART" id="SM00248">
    <property type="entry name" value="ANK"/>
    <property type="match status" value="6"/>
</dbReference>
<gene>
    <name evidence="5" type="ORF">STAS_00445</name>
</gene>
<dbReference type="PROSITE" id="PS50005">
    <property type="entry name" value="TPR"/>
    <property type="match status" value="2"/>
</dbReference>
<dbReference type="SMART" id="SM00028">
    <property type="entry name" value="TPR"/>
    <property type="match status" value="2"/>
</dbReference>
<accession>A0A5A7NWP5</accession>
<evidence type="ECO:0000256" key="1">
    <source>
        <dbReference type="ARBA" id="ARBA00022737"/>
    </source>
</evidence>
<proteinExistence type="predicted"/>
<dbReference type="Pfam" id="PF00023">
    <property type="entry name" value="Ank"/>
    <property type="match status" value="1"/>
</dbReference>
<dbReference type="PROSITE" id="PS50297">
    <property type="entry name" value="ANK_REP_REGION"/>
    <property type="match status" value="5"/>
</dbReference>
<protein>
    <submittedName>
        <fullName evidence="5">Ankyrin repeat family protein</fullName>
    </submittedName>
</protein>
<keyword evidence="6" id="KW-1185">Reference proteome</keyword>
<feature type="repeat" description="ANK" evidence="3">
    <location>
        <begin position="83"/>
        <end position="115"/>
    </location>
</feature>
<dbReference type="Gene3D" id="1.25.40.10">
    <property type="entry name" value="Tetratricopeptide repeat domain"/>
    <property type="match status" value="1"/>
</dbReference>
<evidence type="ECO:0000313" key="6">
    <source>
        <dbReference type="Proteomes" id="UP000325081"/>
    </source>
</evidence>
<dbReference type="Proteomes" id="UP000325081">
    <property type="component" value="Unassembled WGS sequence"/>
</dbReference>
<organism evidence="5 6">
    <name type="scientific">Striga asiatica</name>
    <name type="common">Asiatic witchweed</name>
    <name type="synonym">Buchnera asiatica</name>
    <dbReference type="NCBI Taxonomy" id="4170"/>
    <lineage>
        <taxon>Eukaryota</taxon>
        <taxon>Viridiplantae</taxon>
        <taxon>Streptophyta</taxon>
        <taxon>Embryophyta</taxon>
        <taxon>Tracheophyta</taxon>
        <taxon>Spermatophyta</taxon>
        <taxon>Magnoliopsida</taxon>
        <taxon>eudicotyledons</taxon>
        <taxon>Gunneridae</taxon>
        <taxon>Pentapetalae</taxon>
        <taxon>asterids</taxon>
        <taxon>lamiids</taxon>
        <taxon>Lamiales</taxon>
        <taxon>Orobanchaceae</taxon>
        <taxon>Buchnereae</taxon>
        <taxon>Striga</taxon>
    </lineage>
</organism>
<evidence type="ECO:0000256" key="2">
    <source>
        <dbReference type="ARBA" id="ARBA00022803"/>
    </source>
</evidence>
<dbReference type="Gene3D" id="1.25.40.20">
    <property type="entry name" value="Ankyrin repeat-containing domain"/>
    <property type="match status" value="2"/>
</dbReference>